<name>A0AA37UG78_9MICO</name>
<sequence length="136" mass="13999">MDNAHVPEEKVAITADVPAAPAWRWSGNDLVLVAGVPLTLYVGGLGAGAGSVWGFVIACFGALAMVTLVAQRRGRRNQPRVATWVPLASVGAAAVVVVLAWGLWRGEALEGAALVLAPLVLVAVALGTVAALRWAR</sequence>
<keyword evidence="1" id="KW-0812">Transmembrane</keyword>
<evidence type="ECO:0000256" key="1">
    <source>
        <dbReference type="SAM" id="Phobius"/>
    </source>
</evidence>
<comment type="caution">
    <text evidence="2">The sequence shown here is derived from an EMBL/GenBank/DDBJ whole genome shotgun (WGS) entry which is preliminary data.</text>
</comment>
<dbReference type="AlphaFoldDB" id="A0AA37UG78"/>
<feature type="transmembrane region" description="Helical" evidence="1">
    <location>
        <begin position="81"/>
        <end position="104"/>
    </location>
</feature>
<feature type="transmembrane region" description="Helical" evidence="1">
    <location>
        <begin position="40"/>
        <end position="69"/>
    </location>
</feature>
<keyword evidence="1" id="KW-1133">Transmembrane helix</keyword>
<reference evidence="2" key="2">
    <citation type="submission" date="2023-02" db="EMBL/GenBank/DDBJ databases">
        <authorList>
            <person name="Sun Q."/>
            <person name="Mori K."/>
        </authorList>
    </citation>
    <scope>NUCLEOTIDE SEQUENCE</scope>
    <source>
        <strain evidence="2">NBRC 112290</strain>
    </source>
</reference>
<organism evidence="2 3">
    <name type="scientific">Litorihabitans aurantiacus</name>
    <dbReference type="NCBI Taxonomy" id="1930061"/>
    <lineage>
        <taxon>Bacteria</taxon>
        <taxon>Bacillati</taxon>
        <taxon>Actinomycetota</taxon>
        <taxon>Actinomycetes</taxon>
        <taxon>Micrococcales</taxon>
        <taxon>Beutenbergiaceae</taxon>
        <taxon>Litorihabitans</taxon>
    </lineage>
</organism>
<keyword evidence="3" id="KW-1185">Reference proteome</keyword>
<accession>A0AA37UG78</accession>
<keyword evidence="1" id="KW-0472">Membrane</keyword>
<reference evidence="2" key="1">
    <citation type="journal article" date="2014" name="Int. J. Syst. Evol. Microbiol.">
        <title>Complete genome sequence of Corynebacterium casei LMG S-19264T (=DSM 44701T), isolated from a smear-ripened cheese.</title>
        <authorList>
            <consortium name="US DOE Joint Genome Institute (JGI-PGF)"/>
            <person name="Walter F."/>
            <person name="Albersmeier A."/>
            <person name="Kalinowski J."/>
            <person name="Ruckert C."/>
        </authorList>
    </citation>
    <scope>NUCLEOTIDE SEQUENCE</scope>
    <source>
        <strain evidence="2">NBRC 112290</strain>
    </source>
</reference>
<dbReference type="RefSeq" id="WP_284248554.1">
    <property type="nucleotide sequence ID" value="NZ_BSUM01000001.1"/>
</dbReference>
<evidence type="ECO:0000313" key="3">
    <source>
        <dbReference type="Proteomes" id="UP001157161"/>
    </source>
</evidence>
<feature type="transmembrane region" description="Helical" evidence="1">
    <location>
        <begin position="116"/>
        <end position="135"/>
    </location>
</feature>
<proteinExistence type="predicted"/>
<gene>
    <name evidence="2" type="ORF">GCM10025875_01000</name>
</gene>
<dbReference type="EMBL" id="BSUM01000001">
    <property type="protein sequence ID" value="GMA30108.1"/>
    <property type="molecule type" value="Genomic_DNA"/>
</dbReference>
<dbReference type="Proteomes" id="UP001157161">
    <property type="component" value="Unassembled WGS sequence"/>
</dbReference>
<evidence type="ECO:0000313" key="2">
    <source>
        <dbReference type="EMBL" id="GMA30108.1"/>
    </source>
</evidence>
<protein>
    <submittedName>
        <fullName evidence="2">Uncharacterized protein</fullName>
    </submittedName>
</protein>